<dbReference type="Proteomes" id="UP000617544">
    <property type="component" value="Unassembled WGS sequence"/>
</dbReference>
<dbReference type="InterPro" id="IPR036388">
    <property type="entry name" value="WH-like_DNA-bd_sf"/>
</dbReference>
<dbReference type="PANTHER" id="PTHR30154">
    <property type="entry name" value="LEUCINE-RESPONSIVE REGULATORY PROTEIN"/>
    <property type="match status" value="1"/>
</dbReference>
<dbReference type="AlphaFoldDB" id="A0A832WI69"/>
<evidence type="ECO:0000256" key="3">
    <source>
        <dbReference type="ARBA" id="ARBA00023163"/>
    </source>
</evidence>
<dbReference type="InterPro" id="IPR000485">
    <property type="entry name" value="AsnC-type_HTH_dom"/>
</dbReference>
<dbReference type="Pfam" id="PF13404">
    <property type="entry name" value="HTH_AsnC-type"/>
    <property type="match status" value="1"/>
</dbReference>
<dbReference type="SUPFAM" id="SSF46785">
    <property type="entry name" value="Winged helix' DNA-binding domain"/>
    <property type="match status" value="1"/>
</dbReference>
<evidence type="ECO:0000256" key="1">
    <source>
        <dbReference type="ARBA" id="ARBA00023015"/>
    </source>
</evidence>
<dbReference type="GO" id="GO:0005829">
    <property type="term" value="C:cytosol"/>
    <property type="evidence" value="ECO:0007669"/>
    <property type="project" value="TreeGrafter"/>
</dbReference>
<accession>A0A832WI69</accession>
<reference evidence="5" key="1">
    <citation type="journal article" date="2020" name="bioRxiv">
        <title>A rank-normalized archaeal taxonomy based on genome phylogeny resolves widespread incomplete and uneven classifications.</title>
        <authorList>
            <person name="Rinke C."/>
            <person name="Chuvochina M."/>
            <person name="Mussig A.J."/>
            <person name="Chaumeil P.-A."/>
            <person name="Waite D.W."/>
            <person name="Whitman W.B."/>
            <person name="Parks D.H."/>
            <person name="Hugenholtz P."/>
        </authorList>
    </citation>
    <scope>NUCLEOTIDE SEQUENCE</scope>
    <source>
        <strain evidence="5">UBA8834</strain>
    </source>
</reference>
<dbReference type="RefSeq" id="WP_048053291.1">
    <property type="nucleotide sequence ID" value="NZ_DUJN01000008.1"/>
</dbReference>
<keyword evidence="2" id="KW-0238">DNA-binding</keyword>
<feature type="domain" description="HTH asnC-type" evidence="4">
    <location>
        <begin position="6"/>
        <end position="66"/>
    </location>
</feature>
<evidence type="ECO:0000313" key="6">
    <source>
        <dbReference type="Proteomes" id="UP000617544"/>
    </source>
</evidence>
<evidence type="ECO:0000256" key="2">
    <source>
        <dbReference type="ARBA" id="ARBA00023125"/>
    </source>
</evidence>
<dbReference type="Gene3D" id="1.10.10.10">
    <property type="entry name" value="Winged helix-like DNA-binding domain superfamily/Winged helix DNA-binding domain"/>
    <property type="match status" value="1"/>
</dbReference>
<dbReference type="SMART" id="SM00344">
    <property type="entry name" value="HTH_ASNC"/>
    <property type="match status" value="1"/>
</dbReference>
<dbReference type="SUPFAM" id="SSF54909">
    <property type="entry name" value="Dimeric alpha+beta barrel"/>
    <property type="match status" value="1"/>
</dbReference>
<dbReference type="PANTHER" id="PTHR30154:SF34">
    <property type="entry name" value="TRANSCRIPTIONAL REGULATOR AZLB"/>
    <property type="match status" value="1"/>
</dbReference>
<proteinExistence type="predicted"/>
<dbReference type="GO" id="GO:0043565">
    <property type="term" value="F:sequence-specific DNA binding"/>
    <property type="evidence" value="ECO:0007669"/>
    <property type="project" value="InterPro"/>
</dbReference>
<dbReference type="InterPro" id="IPR011008">
    <property type="entry name" value="Dimeric_a/b-barrel"/>
</dbReference>
<evidence type="ECO:0000313" key="5">
    <source>
        <dbReference type="EMBL" id="HII61895.1"/>
    </source>
</evidence>
<dbReference type="GO" id="GO:0043200">
    <property type="term" value="P:response to amino acid"/>
    <property type="evidence" value="ECO:0007669"/>
    <property type="project" value="TreeGrafter"/>
</dbReference>
<dbReference type="SMR" id="A0A832WI69"/>
<dbReference type="GeneID" id="1443377"/>
<keyword evidence="3" id="KW-0804">Transcription</keyword>
<dbReference type="PROSITE" id="PS50956">
    <property type="entry name" value="HTH_ASNC_2"/>
    <property type="match status" value="1"/>
</dbReference>
<protein>
    <submittedName>
        <fullName evidence="5">Lrp/AsnC family transcriptional regulator</fullName>
    </submittedName>
</protein>
<sequence>MKKRKLSKKDWEIIKLLKKDARMSDAEIGRRIGLSKSAVRWRRINLQKRGYLLISAYLRFDKLGYTYAFVLVKIKPDTPRNEILKFKKALMENEHTFEIYEVLGDYNVLIGVFGEDVSELKRNIQELIIGQKCVQEYKVLLGAKSLKGLEVPFWDALED</sequence>
<organism evidence="5 6">
    <name type="scientific">Pyrococcus horikoshii</name>
    <dbReference type="NCBI Taxonomy" id="53953"/>
    <lineage>
        <taxon>Archaea</taxon>
        <taxon>Methanobacteriati</taxon>
        <taxon>Methanobacteriota</taxon>
        <taxon>Thermococci</taxon>
        <taxon>Thermococcales</taxon>
        <taxon>Thermococcaceae</taxon>
        <taxon>Pyrococcus</taxon>
    </lineage>
</organism>
<dbReference type="PRINTS" id="PR00033">
    <property type="entry name" value="HTHASNC"/>
</dbReference>
<keyword evidence="1" id="KW-0805">Transcription regulation</keyword>
<dbReference type="InterPro" id="IPR019888">
    <property type="entry name" value="Tscrpt_reg_AsnC-like"/>
</dbReference>
<dbReference type="EMBL" id="DUJN01000008">
    <property type="protein sequence ID" value="HII61895.1"/>
    <property type="molecule type" value="Genomic_DNA"/>
</dbReference>
<evidence type="ECO:0000259" key="4">
    <source>
        <dbReference type="PROSITE" id="PS50956"/>
    </source>
</evidence>
<dbReference type="Gene3D" id="3.30.70.920">
    <property type="match status" value="1"/>
</dbReference>
<gene>
    <name evidence="5" type="ORF">HA331_09210</name>
</gene>
<dbReference type="OMA" id="FEVYEIW"/>
<comment type="caution">
    <text evidence="5">The sequence shown here is derived from an EMBL/GenBank/DDBJ whole genome shotgun (WGS) entry which is preliminary data.</text>
</comment>
<dbReference type="InterPro" id="IPR036390">
    <property type="entry name" value="WH_DNA-bd_sf"/>
</dbReference>
<name>A0A832WI69_PYRHR</name>